<sequence length="303" mass="34107">MCLETKNRFDILCPQEYYKYKTNTAHRPRSEITEHPVHREINNLEHGNRKHVDKVLHAITALMRELLDSADTLIWLADTCELPAVVATMLSDSPTHYKRDTSAHHSHRSSKLTLAAIPSSNMDHNSKVAAPSATNNSSQTSCVVTNVDRMAHDNHSNDNLEKVHKMTDLDRCRILNKRKLECQHESERRCSATDRAHERCVLHNKEDVYGKESIIRKRVEVDECGGSRRAADLKFKCSRNAREWMGAIGRTMGVRVHVRAIAVVGLLLATLATSAAAPRSRPTRSAHEKSANPTDIITQDDPS</sequence>
<feature type="region of interest" description="Disordered" evidence="1">
    <location>
        <begin position="116"/>
        <end position="139"/>
    </location>
</feature>
<evidence type="ECO:0000256" key="1">
    <source>
        <dbReference type="SAM" id="MobiDB-lite"/>
    </source>
</evidence>
<proteinExistence type="predicted"/>
<dbReference type="EMBL" id="ODYU01009269">
    <property type="protein sequence ID" value="SOQ53563.1"/>
    <property type="molecule type" value="Genomic_DNA"/>
</dbReference>
<feature type="compositionally biased region" description="Polar residues" evidence="1">
    <location>
        <begin position="291"/>
        <end position="303"/>
    </location>
</feature>
<evidence type="ECO:0000313" key="2">
    <source>
        <dbReference type="EMBL" id="SOQ53563.1"/>
    </source>
</evidence>
<dbReference type="AlphaFoldDB" id="A0A2H1WKF4"/>
<reference evidence="2" key="1">
    <citation type="submission" date="2016-07" db="EMBL/GenBank/DDBJ databases">
        <authorList>
            <person name="Bretaudeau A."/>
        </authorList>
    </citation>
    <scope>NUCLEOTIDE SEQUENCE</scope>
    <source>
        <strain evidence="2">Rice</strain>
        <tissue evidence="2">Whole body</tissue>
    </source>
</reference>
<feature type="region of interest" description="Disordered" evidence="1">
    <location>
        <begin position="276"/>
        <end position="303"/>
    </location>
</feature>
<gene>
    <name evidence="2" type="ORF">SFRICE_037967</name>
</gene>
<name>A0A2H1WKF4_SPOFR</name>
<organism evidence="2">
    <name type="scientific">Spodoptera frugiperda</name>
    <name type="common">Fall armyworm</name>
    <dbReference type="NCBI Taxonomy" id="7108"/>
    <lineage>
        <taxon>Eukaryota</taxon>
        <taxon>Metazoa</taxon>
        <taxon>Ecdysozoa</taxon>
        <taxon>Arthropoda</taxon>
        <taxon>Hexapoda</taxon>
        <taxon>Insecta</taxon>
        <taxon>Pterygota</taxon>
        <taxon>Neoptera</taxon>
        <taxon>Endopterygota</taxon>
        <taxon>Lepidoptera</taxon>
        <taxon>Glossata</taxon>
        <taxon>Ditrysia</taxon>
        <taxon>Noctuoidea</taxon>
        <taxon>Noctuidae</taxon>
        <taxon>Amphipyrinae</taxon>
        <taxon>Spodoptera</taxon>
    </lineage>
</organism>
<accession>A0A2H1WKF4</accession>
<protein>
    <submittedName>
        <fullName evidence="2">SFRICE_037967</fullName>
    </submittedName>
</protein>